<dbReference type="HOGENOM" id="CLU_059260_0_0_1"/>
<dbReference type="Proteomes" id="UP000000591">
    <property type="component" value="Chromosome V"/>
</dbReference>
<dbReference type="GO" id="GO:0102758">
    <property type="term" value="F:very-long-chain enoyl-CoA reductase activity"/>
    <property type="evidence" value="ECO:0000318"/>
    <property type="project" value="GO_Central"/>
</dbReference>
<keyword evidence="7" id="KW-0443">Lipid metabolism</keyword>
<dbReference type="GO" id="GO:0016020">
    <property type="term" value="C:membrane"/>
    <property type="evidence" value="ECO:0007669"/>
    <property type="project" value="UniProtKB-SubCell"/>
</dbReference>
<organism evidence="11 12">
    <name type="scientific">Eremothecium gossypii (strain ATCC 10895 / CBS 109.51 / FGSC 9923 / NRRL Y-1056)</name>
    <name type="common">Yeast</name>
    <name type="synonym">Ashbya gossypii</name>
    <dbReference type="NCBI Taxonomy" id="284811"/>
    <lineage>
        <taxon>Eukaryota</taxon>
        <taxon>Fungi</taxon>
        <taxon>Dikarya</taxon>
        <taxon>Ascomycota</taxon>
        <taxon>Saccharomycotina</taxon>
        <taxon>Saccharomycetes</taxon>
        <taxon>Saccharomycetales</taxon>
        <taxon>Saccharomycetaceae</taxon>
        <taxon>Eremothecium</taxon>
    </lineage>
</organism>
<dbReference type="PANTHER" id="PTHR10556">
    <property type="entry name" value="3-OXO-5-ALPHA-STEROID 4-DEHYDROGENASE"/>
    <property type="match status" value="1"/>
</dbReference>
<comment type="similarity">
    <text evidence="2">Belongs to the steroid 5-alpha reductase family.</text>
</comment>
<evidence type="ECO:0000256" key="1">
    <source>
        <dbReference type="ARBA" id="ARBA00004141"/>
    </source>
</evidence>
<feature type="transmembrane region" description="Helical" evidence="9">
    <location>
        <begin position="198"/>
        <end position="218"/>
    </location>
</feature>
<keyword evidence="12" id="KW-1185">Reference proteome</keyword>
<evidence type="ECO:0000256" key="2">
    <source>
        <dbReference type="ARBA" id="ARBA00007742"/>
    </source>
</evidence>
<dbReference type="AlphaFoldDB" id="Q756N9"/>
<dbReference type="KEGG" id="ago:AGOS_AER215W"/>
<dbReference type="FunCoup" id="Q756N9">
    <property type="interactions" value="416"/>
</dbReference>
<dbReference type="InParanoid" id="Q756N9"/>
<evidence type="ECO:0000256" key="9">
    <source>
        <dbReference type="SAM" id="Phobius"/>
    </source>
</evidence>
<sequence>MTITVKARSKNLRDVTLASHGSLESVLRQLSEANGRINTNRLRLTYKKDDKHVPITATDYFQQPDDVLYVKDLGPQISWRMVFVAEYLGPILVHTALYNLSQRRDLTWLHSNAQQYNPHLNRVAYLLVLIHYAKREFETLFVHSFSQSTMPLFNLFKNSFHYWVLNGMIGLGYFGYGFPVSNETVVWLYSKLRLNNVYKLIGLFLVSEIWNFYTHLQLRWWGDLQKRKGVTSRVPINSGIFKLLVAPNYTFEVWSWVWFALIMKLNLFALFFLGVSTTQMYLWAAKKNKRYGTRRAFLIPFVF</sequence>
<dbReference type="InterPro" id="IPR001104">
    <property type="entry name" value="3-oxo-5_a-steroid_4-DH_C"/>
</dbReference>
<dbReference type="eggNOG" id="KOG1639">
    <property type="taxonomic scope" value="Eukaryota"/>
</dbReference>
<evidence type="ECO:0000313" key="12">
    <source>
        <dbReference type="Proteomes" id="UP000000591"/>
    </source>
</evidence>
<feature type="domain" description="3-oxo-5-alpha-steroid 4-dehydrogenase C-terminal" evidence="10">
    <location>
        <begin position="149"/>
        <end position="303"/>
    </location>
</feature>
<comment type="subcellular location">
    <subcellularLocation>
        <location evidence="1">Membrane</location>
        <topology evidence="1">Multi-pass membrane protein</topology>
    </subcellularLocation>
</comment>
<keyword evidence="4 9" id="KW-0812">Transmembrane</keyword>
<protein>
    <submittedName>
        <fullName evidence="11">AER215Wp</fullName>
    </submittedName>
</protein>
<keyword evidence="6" id="KW-0560">Oxidoreductase</keyword>
<dbReference type="GO" id="GO:0006665">
    <property type="term" value="P:sphingolipid metabolic process"/>
    <property type="evidence" value="ECO:0000318"/>
    <property type="project" value="GO_Central"/>
</dbReference>
<dbReference type="Pfam" id="PF02544">
    <property type="entry name" value="Steroid_dh"/>
    <property type="match status" value="1"/>
</dbReference>
<evidence type="ECO:0000256" key="3">
    <source>
        <dbReference type="ARBA" id="ARBA00022516"/>
    </source>
</evidence>
<dbReference type="InterPro" id="IPR039357">
    <property type="entry name" value="SRD5A/TECR"/>
</dbReference>
<dbReference type="RefSeq" id="NP_985072.1">
    <property type="nucleotide sequence ID" value="NM_210426.1"/>
</dbReference>
<evidence type="ECO:0000256" key="4">
    <source>
        <dbReference type="ARBA" id="ARBA00022692"/>
    </source>
</evidence>
<feature type="transmembrane region" description="Helical" evidence="9">
    <location>
        <begin position="265"/>
        <end position="285"/>
    </location>
</feature>
<keyword evidence="5 9" id="KW-1133">Transmembrane helix</keyword>
<dbReference type="STRING" id="284811.Q756N9"/>
<evidence type="ECO:0000256" key="7">
    <source>
        <dbReference type="ARBA" id="ARBA00023098"/>
    </source>
</evidence>
<keyword evidence="3" id="KW-0444">Lipid biosynthesis</keyword>
<evidence type="ECO:0000259" key="10">
    <source>
        <dbReference type="Pfam" id="PF02544"/>
    </source>
</evidence>
<dbReference type="PANTHER" id="PTHR10556:SF28">
    <property type="entry name" value="VERY-LONG-CHAIN ENOYL-COA REDUCTASE"/>
    <property type="match status" value="1"/>
</dbReference>
<dbReference type="OMA" id="FSQSTMP"/>
<evidence type="ECO:0000256" key="8">
    <source>
        <dbReference type="ARBA" id="ARBA00023136"/>
    </source>
</evidence>
<feature type="transmembrane region" description="Helical" evidence="9">
    <location>
        <begin position="160"/>
        <end position="178"/>
    </location>
</feature>
<evidence type="ECO:0000313" key="11">
    <source>
        <dbReference type="EMBL" id="AAS52896.1"/>
    </source>
</evidence>
<evidence type="ECO:0000256" key="6">
    <source>
        <dbReference type="ARBA" id="ARBA00023002"/>
    </source>
</evidence>
<accession>Q756N9</accession>
<name>Q756N9_EREGS</name>
<reference evidence="12" key="2">
    <citation type="journal article" date="2013" name="G3 (Bethesda)">
        <title>Genomes of Ashbya fungi isolated from insects reveal four mating-type loci, numerous translocations, lack of transposons, and distinct gene duplications.</title>
        <authorList>
            <person name="Dietrich F.S."/>
            <person name="Voegeli S."/>
            <person name="Kuo S."/>
            <person name="Philippsen P."/>
        </authorList>
    </citation>
    <scope>GENOME REANNOTATION</scope>
    <source>
        <strain evidence="12">ATCC 10895 / CBS 109.51 / FGSC 9923 / NRRL Y-1056</strain>
    </source>
</reference>
<dbReference type="GO" id="GO:0042761">
    <property type="term" value="P:very long-chain fatty acid biosynthetic process"/>
    <property type="evidence" value="ECO:0000318"/>
    <property type="project" value="GO_Central"/>
</dbReference>
<dbReference type="PROSITE" id="PS50244">
    <property type="entry name" value="S5A_REDUCTASE"/>
    <property type="match status" value="1"/>
</dbReference>
<gene>
    <name evidence="11" type="ORF">AGOS_AER215W</name>
</gene>
<dbReference type="GO" id="GO:0005783">
    <property type="term" value="C:endoplasmic reticulum"/>
    <property type="evidence" value="ECO:0000318"/>
    <property type="project" value="GO_Central"/>
</dbReference>
<dbReference type="EMBL" id="AE016818">
    <property type="protein sequence ID" value="AAS52896.1"/>
    <property type="molecule type" value="Genomic_DNA"/>
</dbReference>
<dbReference type="GeneID" id="4621282"/>
<evidence type="ECO:0000256" key="5">
    <source>
        <dbReference type="ARBA" id="ARBA00022989"/>
    </source>
</evidence>
<reference evidence="11 12" key="1">
    <citation type="journal article" date="2004" name="Science">
        <title>The Ashbya gossypii genome as a tool for mapping the ancient Saccharomyces cerevisiae genome.</title>
        <authorList>
            <person name="Dietrich F.S."/>
            <person name="Voegeli S."/>
            <person name="Brachat S."/>
            <person name="Lerch A."/>
            <person name="Gates K."/>
            <person name="Steiner S."/>
            <person name="Mohr C."/>
            <person name="Pohlmann R."/>
            <person name="Luedi P."/>
            <person name="Choi S."/>
            <person name="Wing R.A."/>
            <person name="Flavier A."/>
            <person name="Gaffney T.D."/>
            <person name="Philippsen P."/>
        </authorList>
    </citation>
    <scope>NUCLEOTIDE SEQUENCE [LARGE SCALE GENOMIC DNA]</scope>
    <source>
        <strain evidence="12">ATCC 10895 / CBS 109.51 / FGSC 9923 / NRRL Y-1056</strain>
    </source>
</reference>
<proteinExistence type="inferred from homology"/>
<dbReference type="OrthoDB" id="540503at2759"/>
<keyword evidence="8 9" id="KW-0472">Membrane</keyword>